<keyword evidence="13" id="KW-0318">Glutathionylation</keyword>
<dbReference type="InterPro" id="IPR014025">
    <property type="entry name" value="Glutaredoxin_subgr"/>
</dbReference>
<evidence type="ECO:0000256" key="5">
    <source>
        <dbReference type="ARBA" id="ARBA00022714"/>
    </source>
</evidence>
<comment type="function">
    <text evidence="15">Glutathione-dependent oxidoreductase that facilitates the maintenance of mitochondrial redox homeostasis upon induction of apoptosis by oxidative stress. Involved in response to hydrogen peroxide and regulation of apoptosis caused by oxidative stress. Acts as a very efficient catalyst of monothiol reactions because of its high affinity for protein glutathione-mixed disulfides. Can receive electrons not only from glutathione (GSH), but also from thioredoxin reductase supporting both monothiol and dithiol reactions. Efficiently catalyzes both glutathionylation and deglutathionylation of mitochondrial complex I, which in turn regulates the superoxide production by the complex. Overexpression decreases the susceptibility to apoptosis and prevents loss of cardiolipin and cytochrome c release.</text>
</comment>
<comment type="subcellular location">
    <subcellularLocation>
        <location evidence="2">Mitochondrion</location>
    </subcellularLocation>
</comment>
<keyword evidence="10" id="KW-0411">Iron-sulfur</keyword>
<keyword evidence="12" id="KW-1015">Disulfide bond</keyword>
<evidence type="ECO:0000256" key="8">
    <source>
        <dbReference type="ARBA" id="ARBA00022982"/>
    </source>
</evidence>
<dbReference type="PANTHER" id="PTHR46679:SF1">
    <property type="entry name" value="GLUTAREDOXIN-2, MITOCHONDRIAL"/>
    <property type="match status" value="1"/>
</dbReference>
<keyword evidence="4" id="KW-0813">Transport</keyword>
<evidence type="ECO:0000256" key="3">
    <source>
        <dbReference type="ARBA" id="ARBA00007787"/>
    </source>
</evidence>
<keyword evidence="5" id="KW-0001">2Fe-2S</keyword>
<dbReference type="InterPro" id="IPR002109">
    <property type="entry name" value="Glutaredoxin"/>
</dbReference>
<keyword evidence="8" id="KW-0249">Electron transport</keyword>
<evidence type="ECO:0000313" key="19">
    <source>
        <dbReference type="Proteomes" id="UP001652625"/>
    </source>
</evidence>
<dbReference type="SUPFAM" id="SSF52833">
    <property type="entry name" value="Thioredoxin-like"/>
    <property type="match status" value="1"/>
</dbReference>
<keyword evidence="6" id="KW-0479">Metal-binding</keyword>
<evidence type="ECO:0000256" key="16">
    <source>
        <dbReference type="ARBA" id="ARBA00038558"/>
    </source>
</evidence>
<dbReference type="PROSITE" id="PS51354">
    <property type="entry name" value="GLUTAREDOXIN_2"/>
    <property type="match status" value="1"/>
</dbReference>
<evidence type="ECO:0000259" key="18">
    <source>
        <dbReference type="Pfam" id="PF00462"/>
    </source>
</evidence>
<dbReference type="PROSITE" id="PS00195">
    <property type="entry name" value="GLUTAREDOXIN_1"/>
    <property type="match status" value="1"/>
</dbReference>
<dbReference type="RefSeq" id="XP_065661991.1">
    <property type="nucleotide sequence ID" value="XM_065805919.1"/>
</dbReference>
<sequence length="103" mass="11660">MGRAEAEIFVKEQIESNFIFVFSMTFCPYCTMAKKALDAVNATYTVLEIEDRVDCEDIQDVLEDMTGARTVPRVFINRKFIGGGTDLKMLHENGELEKLVKSS</sequence>
<name>A0ABM4CJR4_HYDVU</name>
<evidence type="ECO:0000256" key="11">
    <source>
        <dbReference type="ARBA" id="ARBA00023128"/>
    </source>
</evidence>
<organism evidence="19 20">
    <name type="scientific">Hydra vulgaris</name>
    <name type="common">Hydra</name>
    <name type="synonym">Hydra attenuata</name>
    <dbReference type="NCBI Taxonomy" id="6087"/>
    <lineage>
        <taxon>Eukaryota</taxon>
        <taxon>Metazoa</taxon>
        <taxon>Cnidaria</taxon>
        <taxon>Hydrozoa</taxon>
        <taxon>Hydroidolina</taxon>
        <taxon>Anthoathecata</taxon>
        <taxon>Aplanulata</taxon>
        <taxon>Hydridae</taxon>
        <taxon>Hydra</taxon>
    </lineage>
</organism>
<keyword evidence="14" id="KW-0676">Redox-active center</keyword>
<feature type="domain" description="Glutaredoxin" evidence="18">
    <location>
        <begin position="19"/>
        <end position="81"/>
    </location>
</feature>
<accession>A0ABM4CJR4</accession>
<reference evidence="20" key="1">
    <citation type="submission" date="2025-08" db="UniProtKB">
        <authorList>
            <consortium name="RefSeq"/>
        </authorList>
    </citation>
    <scope>IDENTIFICATION</scope>
</reference>
<keyword evidence="7" id="KW-0809">Transit peptide</keyword>
<protein>
    <recommendedName>
        <fullName evidence="17">Glutaredoxin-2, mitochondrial</fullName>
    </recommendedName>
</protein>
<comment type="function">
    <text evidence="1">Has a glutathione-disulfide oxidoreductase activity in the presence of NADPH and glutathione reductase. Reduces low molecular weight disulfides and proteins.</text>
</comment>
<gene>
    <name evidence="20" type="primary">LOC101237907</name>
</gene>
<evidence type="ECO:0000256" key="10">
    <source>
        <dbReference type="ARBA" id="ARBA00023014"/>
    </source>
</evidence>
<dbReference type="InterPro" id="IPR011767">
    <property type="entry name" value="GLR_AS"/>
</dbReference>
<dbReference type="Pfam" id="PF00462">
    <property type="entry name" value="Glutaredoxin"/>
    <property type="match status" value="1"/>
</dbReference>
<dbReference type="NCBIfam" id="TIGR02180">
    <property type="entry name" value="GRX_euk"/>
    <property type="match status" value="1"/>
</dbReference>
<evidence type="ECO:0000256" key="12">
    <source>
        <dbReference type="ARBA" id="ARBA00023157"/>
    </source>
</evidence>
<evidence type="ECO:0000256" key="4">
    <source>
        <dbReference type="ARBA" id="ARBA00022448"/>
    </source>
</evidence>
<dbReference type="Proteomes" id="UP001652625">
    <property type="component" value="Chromosome 09"/>
</dbReference>
<dbReference type="CDD" id="cd03419">
    <property type="entry name" value="GRX_GRXh_1_2_like"/>
    <property type="match status" value="1"/>
</dbReference>
<comment type="subunit">
    <text evidence="16">Monomer; active form. Homodimer; inactive form. The homodimer is probably linked by 1 2Fe-2S cluster.</text>
</comment>
<dbReference type="GeneID" id="101237907"/>
<evidence type="ECO:0000256" key="1">
    <source>
        <dbReference type="ARBA" id="ARBA00002549"/>
    </source>
</evidence>
<dbReference type="Gene3D" id="3.40.30.10">
    <property type="entry name" value="Glutaredoxin"/>
    <property type="match status" value="1"/>
</dbReference>
<evidence type="ECO:0000313" key="20">
    <source>
        <dbReference type="RefSeq" id="XP_065661991.1"/>
    </source>
</evidence>
<evidence type="ECO:0000256" key="15">
    <source>
        <dbReference type="ARBA" id="ARBA00037470"/>
    </source>
</evidence>
<evidence type="ECO:0000256" key="13">
    <source>
        <dbReference type="ARBA" id="ARBA00023206"/>
    </source>
</evidence>
<keyword evidence="11" id="KW-0496">Mitochondrion</keyword>
<dbReference type="InterPro" id="IPR036249">
    <property type="entry name" value="Thioredoxin-like_sf"/>
</dbReference>
<dbReference type="InterPro" id="IPR011899">
    <property type="entry name" value="Glutaredoxin_euk/vir"/>
</dbReference>
<evidence type="ECO:0000256" key="7">
    <source>
        <dbReference type="ARBA" id="ARBA00022946"/>
    </source>
</evidence>
<keyword evidence="19" id="KW-1185">Reference proteome</keyword>
<dbReference type="PRINTS" id="PR00160">
    <property type="entry name" value="GLUTAREDOXIN"/>
</dbReference>
<proteinExistence type="inferred from homology"/>
<evidence type="ECO:0000256" key="6">
    <source>
        <dbReference type="ARBA" id="ARBA00022723"/>
    </source>
</evidence>
<keyword evidence="9" id="KW-0408">Iron</keyword>
<comment type="similarity">
    <text evidence="3">Belongs to the glutaredoxin family.</text>
</comment>
<evidence type="ECO:0000256" key="17">
    <source>
        <dbReference type="ARBA" id="ARBA00039819"/>
    </source>
</evidence>
<evidence type="ECO:0000256" key="14">
    <source>
        <dbReference type="ARBA" id="ARBA00023284"/>
    </source>
</evidence>
<evidence type="ECO:0000256" key="9">
    <source>
        <dbReference type="ARBA" id="ARBA00023004"/>
    </source>
</evidence>
<dbReference type="PANTHER" id="PTHR46679">
    <property type="match status" value="1"/>
</dbReference>
<evidence type="ECO:0000256" key="2">
    <source>
        <dbReference type="ARBA" id="ARBA00004173"/>
    </source>
</evidence>